<keyword evidence="4" id="KW-1185">Reference proteome</keyword>
<feature type="signal peptide" evidence="2">
    <location>
        <begin position="1"/>
        <end position="18"/>
    </location>
</feature>
<dbReference type="NCBIfam" id="NF046077">
    <property type="entry name" value="LPS_M949_RS01915"/>
    <property type="match status" value="1"/>
</dbReference>
<gene>
    <name evidence="3" type="ORF">GCM10023186_14790</name>
</gene>
<evidence type="ECO:0000256" key="1">
    <source>
        <dbReference type="SAM" id="MobiDB-lite"/>
    </source>
</evidence>
<sequence>MHPLFLLTLGVLLLGAAACESNQQPAEKARDAPTAVAPPRTTQAEAQASGGWHGAVDTTRQAPAGIAVKGKLLEARRWTDEAGENALVVYRTGPAAEKRPEMEGEQFVELFARQYVRPPGGAWRELWRLQDAVRKCPFDMWLGTLPRSTRITDLDADGTTETTLVYKLTCRSDVSPSNLKLVMHEGPTKYALRGYMVVTPDSVPLAQRMPANACCIDTLDRKALANDLLGFAVMGRYENEKEFRAAPPAFLRFARRQWQRWAAQDQYWQLADAENDGVY</sequence>
<dbReference type="InterPro" id="IPR058148">
    <property type="entry name" value="M949_RS01915-like_dom"/>
</dbReference>
<keyword evidence="2" id="KW-0732">Signal</keyword>
<name>A0ABP8IXD6_9BACT</name>
<accession>A0ABP8IXD6</accession>
<feature type="region of interest" description="Disordered" evidence="1">
    <location>
        <begin position="24"/>
        <end position="56"/>
    </location>
</feature>
<comment type="caution">
    <text evidence="3">The sequence shown here is derived from an EMBL/GenBank/DDBJ whole genome shotgun (WGS) entry which is preliminary data.</text>
</comment>
<dbReference type="Proteomes" id="UP001500454">
    <property type="component" value="Unassembled WGS sequence"/>
</dbReference>
<proteinExistence type="predicted"/>
<organism evidence="3 4">
    <name type="scientific">Hymenobacter koreensis</name>
    <dbReference type="NCBI Taxonomy" id="1084523"/>
    <lineage>
        <taxon>Bacteria</taxon>
        <taxon>Pseudomonadati</taxon>
        <taxon>Bacteroidota</taxon>
        <taxon>Cytophagia</taxon>
        <taxon>Cytophagales</taxon>
        <taxon>Hymenobacteraceae</taxon>
        <taxon>Hymenobacter</taxon>
    </lineage>
</organism>
<evidence type="ECO:0000313" key="3">
    <source>
        <dbReference type="EMBL" id="GAA4378348.1"/>
    </source>
</evidence>
<reference evidence="4" key="1">
    <citation type="journal article" date="2019" name="Int. J. Syst. Evol. Microbiol.">
        <title>The Global Catalogue of Microorganisms (GCM) 10K type strain sequencing project: providing services to taxonomists for standard genome sequencing and annotation.</title>
        <authorList>
            <consortium name="The Broad Institute Genomics Platform"/>
            <consortium name="The Broad Institute Genome Sequencing Center for Infectious Disease"/>
            <person name="Wu L."/>
            <person name="Ma J."/>
        </authorList>
    </citation>
    <scope>NUCLEOTIDE SEQUENCE [LARGE SCALE GENOMIC DNA]</scope>
    <source>
        <strain evidence="4">JCM 17924</strain>
    </source>
</reference>
<dbReference type="RefSeq" id="WP_345222719.1">
    <property type="nucleotide sequence ID" value="NZ_BAABHA010000002.1"/>
</dbReference>
<evidence type="ECO:0000256" key="2">
    <source>
        <dbReference type="SAM" id="SignalP"/>
    </source>
</evidence>
<evidence type="ECO:0008006" key="5">
    <source>
        <dbReference type="Google" id="ProtNLM"/>
    </source>
</evidence>
<dbReference type="EMBL" id="BAABHA010000002">
    <property type="protein sequence ID" value="GAA4378348.1"/>
    <property type="molecule type" value="Genomic_DNA"/>
</dbReference>
<feature type="chain" id="PRO_5045549276" description="Lipoprotein" evidence="2">
    <location>
        <begin position="19"/>
        <end position="279"/>
    </location>
</feature>
<evidence type="ECO:0000313" key="4">
    <source>
        <dbReference type="Proteomes" id="UP001500454"/>
    </source>
</evidence>
<protein>
    <recommendedName>
        <fullName evidence="5">Lipoprotein</fullName>
    </recommendedName>
</protein>